<dbReference type="Proteomes" id="UP000584374">
    <property type="component" value="Unassembled WGS sequence"/>
</dbReference>
<accession>A0A840QIN6</accession>
<reference evidence="13 14" key="1">
    <citation type="submission" date="2020-08" db="EMBL/GenBank/DDBJ databases">
        <title>Sequencing the genomes of 1000 actinobacteria strains.</title>
        <authorList>
            <person name="Klenk H.-P."/>
        </authorList>
    </citation>
    <scope>NUCLEOTIDE SEQUENCE [LARGE SCALE GENOMIC DNA]</scope>
    <source>
        <strain evidence="13 14">DSM 45584</strain>
    </source>
</reference>
<proteinExistence type="inferred from homology"/>
<feature type="transmembrane region" description="Helical" evidence="11">
    <location>
        <begin position="259"/>
        <end position="281"/>
    </location>
</feature>
<keyword evidence="4" id="KW-1003">Cell membrane</keyword>
<sequence length="447" mass="47930">MNQKPADLHAPPANAEAAGISAAEQLTQVKRAARASFIGTTIEWYDYFLYGTASALIFPRVFFSNLSPGVATFASLASFSVSWVLRPIGGLIFGHFGDRLSRKKMLVITLIMMGGSTFLIGALPSYAAAGLIAPILLILLRMVQGLALGGEWGGAALIVIEHAPPRRRGLFGSAVQMGVPAGLLLSTGVVALASTLPDEAFFSWGWRMPFLLSIALVAIGYWLRTALEDPKAFRQQVEETRAAQLPIAEVLATAKRKTLLLALVQFACNTGYYVFTVYSGSYATQQLGMPRSFLLEALMIAAVVDLVMQPAFAALSDRIGRKPVYIFGSLFIGAWAFPFFALLDSETQPLVWLAMIGALGIGHASTGGINGPLYTEQYPLRMRYTGASMAFQLSGIVTSTPAPLVAAWVVAATGSTNFVSVYVIAAAVISVISALLLEETYRKRIDE</sequence>
<feature type="transmembrane region" description="Helical" evidence="11">
    <location>
        <begin position="293"/>
        <end position="312"/>
    </location>
</feature>
<feature type="transmembrane region" description="Helical" evidence="11">
    <location>
        <begin position="105"/>
        <end position="123"/>
    </location>
</feature>
<evidence type="ECO:0000313" key="13">
    <source>
        <dbReference type="EMBL" id="MBB5158619.1"/>
    </source>
</evidence>
<feature type="transmembrane region" description="Helical" evidence="11">
    <location>
        <begin position="390"/>
        <end position="411"/>
    </location>
</feature>
<dbReference type="InterPro" id="IPR020846">
    <property type="entry name" value="MFS_dom"/>
</dbReference>
<name>A0A840QIN6_9PSEU</name>
<comment type="subcellular location">
    <subcellularLocation>
        <location evidence="1">Cell membrane</location>
        <topology evidence="1">Multi-pass membrane protein</topology>
    </subcellularLocation>
</comment>
<evidence type="ECO:0000256" key="1">
    <source>
        <dbReference type="ARBA" id="ARBA00004651"/>
    </source>
</evidence>
<comment type="function">
    <text evidence="9">May be a proton symporter involved in the uptake of osmolytes such as proline and glycine betaine.</text>
</comment>
<feature type="transmembrane region" description="Helical" evidence="11">
    <location>
        <begin position="204"/>
        <end position="223"/>
    </location>
</feature>
<comment type="similarity">
    <text evidence="2">Belongs to the major facilitator superfamily. Metabolite:H+ Symporter (MHS) family (TC 2.A.1.6) family.</text>
</comment>
<dbReference type="InterPro" id="IPR011701">
    <property type="entry name" value="MFS"/>
</dbReference>
<feature type="transmembrane region" description="Helical" evidence="11">
    <location>
        <begin position="324"/>
        <end position="343"/>
    </location>
</feature>
<evidence type="ECO:0000256" key="7">
    <source>
        <dbReference type="ARBA" id="ARBA00022989"/>
    </source>
</evidence>
<evidence type="ECO:0000256" key="9">
    <source>
        <dbReference type="ARBA" id="ARBA00037295"/>
    </source>
</evidence>
<feature type="domain" description="Major facilitator superfamily (MFS) profile" evidence="12">
    <location>
        <begin position="32"/>
        <end position="442"/>
    </location>
</feature>
<organism evidence="13 14">
    <name type="scientific">Saccharopolyspora phatthalungensis</name>
    <dbReference type="NCBI Taxonomy" id="664693"/>
    <lineage>
        <taxon>Bacteria</taxon>
        <taxon>Bacillati</taxon>
        <taxon>Actinomycetota</taxon>
        <taxon>Actinomycetes</taxon>
        <taxon>Pseudonocardiales</taxon>
        <taxon>Pseudonocardiaceae</taxon>
        <taxon>Saccharopolyspora</taxon>
    </lineage>
</organism>
<protein>
    <recommendedName>
        <fullName evidence="10">Putative proline/betaine transporter</fullName>
    </recommendedName>
</protein>
<feature type="transmembrane region" description="Helical" evidence="11">
    <location>
        <begin position="44"/>
        <end position="63"/>
    </location>
</feature>
<keyword evidence="7 11" id="KW-1133">Transmembrane helix</keyword>
<dbReference type="GO" id="GO:0015293">
    <property type="term" value="F:symporter activity"/>
    <property type="evidence" value="ECO:0007669"/>
    <property type="project" value="UniProtKB-KW"/>
</dbReference>
<dbReference type="EMBL" id="JACHIW010000002">
    <property type="protein sequence ID" value="MBB5158619.1"/>
    <property type="molecule type" value="Genomic_DNA"/>
</dbReference>
<dbReference type="InterPro" id="IPR005829">
    <property type="entry name" value="Sugar_transporter_CS"/>
</dbReference>
<evidence type="ECO:0000256" key="4">
    <source>
        <dbReference type="ARBA" id="ARBA00022475"/>
    </source>
</evidence>
<feature type="transmembrane region" description="Helical" evidence="11">
    <location>
        <begin position="129"/>
        <end position="149"/>
    </location>
</feature>
<dbReference type="GO" id="GO:0005886">
    <property type="term" value="C:plasma membrane"/>
    <property type="evidence" value="ECO:0007669"/>
    <property type="project" value="UniProtKB-SubCell"/>
</dbReference>
<dbReference type="Pfam" id="PF07690">
    <property type="entry name" value="MFS_1"/>
    <property type="match status" value="1"/>
</dbReference>
<evidence type="ECO:0000256" key="6">
    <source>
        <dbReference type="ARBA" id="ARBA00022847"/>
    </source>
</evidence>
<keyword evidence="14" id="KW-1185">Reference proteome</keyword>
<dbReference type="PROSITE" id="PS50850">
    <property type="entry name" value="MFS"/>
    <property type="match status" value="1"/>
</dbReference>
<keyword evidence="6" id="KW-0769">Symport</keyword>
<evidence type="ECO:0000256" key="11">
    <source>
        <dbReference type="SAM" id="Phobius"/>
    </source>
</evidence>
<evidence type="ECO:0000256" key="3">
    <source>
        <dbReference type="ARBA" id="ARBA00022448"/>
    </source>
</evidence>
<evidence type="ECO:0000313" key="14">
    <source>
        <dbReference type="Proteomes" id="UP000584374"/>
    </source>
</evidence>
<keyword evidence="8 11" id="KW-0472">Membrane</keyword>
<feature type="transmembrane region" description="Helical" evidence="11">
    <location>
        <begin position="69"/>
        <end position="93"/>
    </location>
</feature>
<evidence type="ECO:0000256" key="5">
    <source>
        <dbReference type="ARBA" id="ARBA00022692"/>
    </source>
</evidence>
<dbReference type="FunFam" id="1.20.1250.20:FF:000001">
    <property type="entry name" value="Dicarboxylate MFS transporter"/>
    <property type="match status" value="1"/>
</dbReference>
<dbReference type="RefSeq" id="WP_184730500.1">
    <property type="nucleotide sequence ID" value="NZ_JACHIW010000002.1"/>
</dbReference>
<dbReference type="PANTHER" id="PTHR43045">
    <property type="entry name" value="SHIKIMATE TRANSPORTER"/>
    <property type="match status" value="1"/>
</dbReference>
<feature type="transmembrane region" description="Helical" evidence="11">
    <location>
        <begin position="417"/>
        <end position="437"/>
    </location>
</feature>
<comment type="caution">
    <text evidence="13">The sequence shown here is derived from an EMBL/GenBank/DDBJ whole genome shotgun (WGS) entry which is preliminary data.</text>
</comment>
<keyword evidence="3" id="KW-0813">Transport</keyword>
<dbReference type="PROSITE" id="PS00217">
    <property type="entry name" value="SUGAR_TRANSPORT_2"/>
    <property type="match status" value="1"/>
</dbReference>
<feature type="transmembrane region" description="Helical" evidence="11">
    <location>
        <begin position="170"/>
        <end position="192"/>
    </location>
</feature>
<keyword evidence="5 11" id="KW-0812">Transmembrane</keyword>
<dbReference type="InterPro" id="IPR036259">
    <property type="entry name" value="MFS_trans_sf"/>
</dbReference>
<dbReference type="CDD" id="cd17369">
    <property type="entry name" value="MFS_ShiA_like"/>
    <property type="match status" value="1"/>
</dbReference>
<dbReference type="PANTHER" id="PTHR43045:SF1">
    <property type="entry name" value="SHIKIMATE TRANSPORTER"/>
    <property type="match status" value="1"/>
</dbReference>
<dbReference type="SUPFAM" id="SSF103473">
    <property type="entry name" value="MFS general substrate transporter"/>
    <property type="match status" value="1"/>
</dbReference>
<dbReference type="Gene3D" id="1.20.1250.20">
    <property type="entry name" value="MFS general substrate transporter like domains"/>
    <property type="match status" value="2"/>
</dbReference>
<feature type="transmembrane region" description="Helical" evidence="11">
    <location>
        <begin position="349"/>
        <end position="369"/>
    </location>
</feature>
<gene>
    <name evidence="13" type="ORF">BJ970_006218</name>
</gene>
<dbReference type="AlphaFoldDB" id="A0A840QIN6"/>
<evidence type="ECO:0000259" key="12">
    <source>
        <dbReference type="PROSITE" id="PS50850"/>
    </source>
</evidence>
<evidence type="ECO:0000256" key="2">
    <source>
        <dbReference type="ARBA" id="ARBA00008240"/>
    </source>
</evidence>
<evidence type="ECO:0000256" key="10">
    <source>
        <dbReference type="ARBA" id="ARBA00039918"/>
    </source>
</evidence>
<evidence type="ECO:0000256" key="8">
    <source>
        <dbReference type="ARBA" id="ARBA00023136"/>
    </source>
</evidence>